<feature type="signal peptide" evidence="5">
    <location>
        <begin position="1"/>
        <end position="22"/>
    </location>
</feature>
<organism evidence="7 10">
    <name type="scientific">Ruficoccus amylovorans</name>
    <dbReference type="NCBI Taxonomy" id="1804625"/>
    <lineage>
        <taxon>Bacteria</taxon>
        <taxon>Pseudomonadati</taxon>
        <taxon>Verrucomicrobiota</taxon>
        <taxon>Opitutia</taxon>
        <taxon>Puniceicoccales</taxon>
        <taxon>Cerasicoccaceae</taxon>
        <taxon>Ruficoccus</taxon>
    </lineage>
</organism>
<evidence type="ECO:0000256" key="1">
    <source>
        <dbReference type="ARBA" id="ARBA00004613"/>
    </source>
</evidence>
<keyword evidence="4" id="KW-0106">Calcium</keyword>
<keyword evidence="10" id="KW-1185">Reference proteome</keyword>
<keyword evidence="3 5" id="KW-0732">Signal</keyword>
<name>A0A842HJ79_9BACT</name>
<evidence type="ECO:0000256" key="2">
    <source>
        <dbReference type="ARBA" id="ARBA00022525"/>
    </source>
</evidence>
<dbReference type="EMBL" id="JACHVB010000038">
    <property type="protein sequence ID" value="MBC2595424.1"/>
    <property type="molecule type" value="Genomic_DNA"/>
</dbReference>
<reference evidence="7 10" key="1">
    <citation type="submission" date="2020-07" db="EMBL/GenBank/DDBJ databases">
        <authorList>
            <person name="Feng X."/>
        </authorList>
    </citation>
    <scope>NUCLEOTIDE SEQUENCE [LARGE SCALE GENOMIC DNA]</scope>
    <source>
        <strain evidence="7 10">JCM31066</strain>
    </source>
</reference>
<evidence type="ECO:0000313" key="7">
    <source>
        <dbReference type="EMBL" id="MBC2595674.1"/>
    </source>
</evidence>
<evidence type="ECO:0000313" key="8">
    <source>
        <dbReference type="EMBL" id="MBC2595680.1"/>
    </source>
</evidence>
<evidence type="ECO:0000256" key="4">
    <source>
        <dbReference type="ARBA" id="ARBA00022837"/>
    </source>
</evidence>
<gene>
    <name evidence="6" type="ORF">H5P28_14245</name>
    <name evidence="7" type="ORF">H5P28_15505</name>
    <name evidence="8" type="ORF">H5P28_15535</name>
    <name evidence="9" type="ORF">H5P28_19555</name>
</gene>
<comment type="caution">
    <text evidence="7">The sequence shown here is derived from an EMBL/GenBank/DDBJ whole genome shotgun (WGS) entry which is preliminary data.</text>
</comment>
<comment type="subcellular location">
    <subcellularLocation>
        <location evidence="1">Secreted</location>
    </subcellularLocation>
</comment>
<dbReference type="EMBL" id="JACHVB010000047">
    <property type="protein sequence ID" value="MBC2595674.1"/>
    <property type="molecule type" value="Genomic_DNA"/>
</dbReference>
<keyword evidence="2" id="KW-0964">Secreted</keyword>
<dbReference type="PANTHER" id="PTHR37467">
    <property type="entry name" value="EXPORTED CALCIUM-BINDING GLYCOPROTEIN-RELATED"/>
    <property type="match status" value="1"/>
</dbReference>
<accession>A0A842HJ79</accession>
<proteinExistence type="predicted"/>
<dbReference type="RefSeq" id="WP_185676386.1">
    <property type="nucleotide sequence ID" value="NZ_JACHVB010000038.1"/>
</dbReference>
<dbReference type="EMBL" id="JACHVB010000049">
    <property type="protein sequence ID" value="MBC2595680.1"/>
    <property type="molecule type" value="Genomic_DNA"/>
</dbReference>
<dbReference type="AlphaFoldDB" id="A0A842HJ79"/>
<sequence length="921" mass="97497">MFRVSAAVFGLSLALFTGPLSGQVSLPYETDFESAAGYVPGNPPGLAPWSAGGSGAVVTAVDSASAAQSILFPDGVSGFLRGSFGGAQPGAVTFVDFYLKPMAGSQESLPQVSSTETSAMTGVVESAGAGWLYAVHGDGQGGGEWQLVPRSFALNDGVSTNWIRLTYRLNYATKTWDLYLDEDLVATDLGFIDDVLESFSSFRLKGGGLAPVYFDFFYAGYDNPIFLDSDGDGMSDAYEIASGLNPNMDDRYGDLDFDGIANIHEFLYDLAAGNPDSDGDGVHDGWEFAFGGDPAAADNYTLAALPYTDSFENHPTANVTSAGGWAYQGGNEPQLSSAEAAAGSYSVFVNASTSSTALYNLFTAVPDTVVWVDFALKPGMLAEEPALSAATSAGFYFNDEGLLRAFDGAVLPMGGWQTLAHEHVQSDQWQRLTVQLNYTTQRWAVYLNGVRLANGLGFANAVPFFQSFRMTESEGGETYLDAVQVGYTEPADLDNDGDGLSNAWEIAAAAHGYDPENAYSADPTGMVRDDYYDLDRDGLGTLAELAAGTDFTNPDTDGDGLLDGAESTLGEDPLVAGSFNALSADSNGIYSWQAGFEPAEGYSVAALSGQNRWRTDSALVTVSAAQAQAGTQSVTLETAASEAVSAEQWLASPVGASVVWVSFYAKLTPGGLPDLSQRETLGAAYFTTDEAGTLHVYDGGSSQWLDAGLAVNAANWMRFDVRLDYAAKTWSLWADATEVALDVGFANTAIAGFTRVRFEQLSQSESQGFIDSLRVSTAMPAELSPWGMVPEDWKQALVDADDSDAITSTAQVLPGDDYDGDGLSNEEEFRQGKSPTVADADVLYYVSADTGNDVYYNGLSLYPGQPSSLHGPKATLSGVFAAAADESRILVQASSIAYDETTLNLNGKNLTLRPNGDVTLR</sequence>
<evidence type="ECO:0000313" key="10">
    <source>
        <dbReference type="Proteomes" id="UP000546464"/>
    </source>
</evidence>
<dbReference type="EMBL" id="JACHVB010000064">
    <property type="protein sequence ID" value="MBC2596471.1"/>
    <property type="molecule type" value="Genomic_DNA"/>
</dbReference>
<dbReference type="InterPro" id="IPR053180">
    <property type="entry name" value="Ca-binding_acidic-repeat"/>
</dbReference>
<dbReference type="Pfam" id="PF18884">
    <property type="entry name" value="TSP3_bac"/>
    <property type="match status" value="4"/>
</dbReference>
<evidence type="ECO:0000313" key="6">
    <source>
        <dbReference type="EMBL" id="MBC2595424.1"/>
    </source>
</evidence>
<feature type="chain" id="PRO_5036418491" description="LamG-like jellyroll fold domain-containing protein" evidence="5">
    <location>
        <begin position="23"/>
        <end position="921"/>
    </location>
</feature>
<evidence type="ECO:0008006" key="11">
    <source>
        <dbReference type="Google" id="ProtNLM"/>
    </source>
</evidence>
<evidence type="ECO:0000256" key="5">
    <source>
        <dbReference type="SAM" id="SignalP"/>
    </source>
</evidence>
<protein>
    <recommendedName>
        <fullName evidence="11">LamG-like jellyroll fold domain-containing protein</fullName>
    </recommendedName>
</protein>
<evidence type="ECO:0000256" key="3">
    <source>
        <dbReference type="ARBA" id="ARBA00022729"/>
    </source>
</evidence>
<dbReference type="PANTHER" id="PTHR37467:SF1">
    <property type="entry name" value="EXPORTED CALCIUM-BINDING GLYCOPROTEIN"/>
    <property type="match status" value="1"/>
</dbReference>
<dbReference type="Proteomes" id="UP000546464">
    <property type="component" value="Unassembled WGS sequence"/>
</dbReference>
<dbReference type="InterPro" id="IPR059100">
    <property type="entry name" value="TSP3_bac"/>
</dbReference>
<evidence type="ECO:0000313" key="9">
    <source>
        <dbReference type="EMBL" id="MBC2596471.1"/>
    </source>
</evidence>